<keyword evidence="1" id="KW-0732">Signal</keyword>
<evidence type="ECO:0000313" key="3">
    <source>
        <dbReference type="Proteomes" id="UP000563524"/>
    </source>
</evidence>
<dbReference type="NCBIfam" id="NF037995">
    <property type="entry name" value="TRAP_S1"/>
    <property type="match status" value="1"/>
</dbReference>
<dbReference type="RefSeq" id="WP_221400982.1">
    <property type="nucleotide sequence ID" value="NZ_JACHOB010000004.1"/>
</dbReference>
<dbReference type="PANTHER" id="PTHR33376:SF2">
    <property type="entry name" value="DICARBOXYLATE-BINDING PERIPLASMIC PROTEIN"/>
    <property type="match status" value="1"/>
</dbReference>
<dbReference type="Gene3D" id="3.40.190.170">
    <property type="entry name" value="Bacterial extracellular solute-binding protein, family 7"/>
    <property type="match status" value="1"/>
</dbReference>
<reference evidence="2 3" key="1">
    <citation type="submission" date="2020-08" db="EMBL/GenBank/DDBJ databases">
        <title>Genomic Encyclopedia of Type Strains, Phase IV (KMG-IV): sequencing the most valuable type-strain genomes for metagenomic binning, comparative biology and taxonomic classification.</title>
        <authorList>
            <person name="Goeker M."/>
        </authorList>
    </citation>
    <scope>NUCLEOTIDE SEQUENCE [LARGE SCALE GENOMIC DNA]</scope>
    <source>
        <strain evidence="2 3">DSM 102850</strain>
    </source>
</reference>
<accession>A0A840I5L7</accession>
<organism evidence="2 3">
    <name type="scientific">Parvularcula dongshanensis</name>
    <dbReference type="NCBI Taxonomy" id="1173995"/>
    <lineage>
        <taxon>Bacteria</taxon>
        <taxon>Pseudomonadati</taxon>
        <taxon>Pseudomonadota</taxon>
        <taxon>Alphaproteobacteria</taxon>
        <taxon>Parvularculales</taxon>
        <taxon>Parvularculaceae</taxon>
        <taxon>Parvularcula</taxon>
    </lineage>
</organism>
<evidence type="ECO:0000256" key="1">
    <source>
        <dbReference type="ARBA" id="ARBA00022729"/>
    </source>
</evidence>
<dbReference type="GO" id="GO:0030246">
    <property type="term" value="F:carbohydrate binding"/>
    <property type="evidence" value="ECO:0007669"/>
    <property type="project" value="TreeGrafter"/>
</dbReference>
<keyword evidence="3" id="KW-1185">Reference proteome</keyword>
<dbReference type="InterPro" id="IPR006311">
    <property type="entry name" value="TAT_signal"/>
</dbReference>
<dbReference type="PANTHER" id="PTHR33376">
    <property type="match status" value="1"/>
</dbReference>
<proteinExistence type="predicted"/>
<dbReference type="NCBIfam" id="TIGR00787">
    <property type="entry name" value="dctP"/>
    <property type="match status" value="1"/>
</dbReference>
<dbReference type="PROSITE" id="PS51318">
    <property type="entry name" value="TAT"/>
    <property type="match status" value="1"/>
</dbReference>
<sequence>MILTRRVALATGVACAGLAACGQADRPLYAADAQAIDYPTTKAVEEMGRLLDERTGGRLRFKVFGGGQLGPERDTLEMTIFGGLDLNRINTAPLNPIAPETLVPALPFVFQSVPHMRAAMDGEVGRAILESLEPHGLKGLCYYDSGARSFYNARRPIREPDDLRGLKIRVQNSDLYVSMVEAFGANATPMSFSEVYGAIAKRVVDGAENNWPSYYTTRHFEVAPYYTLTEHVMAPEVLVMSMRRWRKLSDEDQALVQQAALDSVPFMRNLWDARVAEAKAAIAAAGNEVVTIEDKAPFRAQMEPVYERFVTPKLRPLVEAIQATEVPVA</sequence>
<keyword evidence="2" id="KW-0675">Receptor</keyword>
<evidence type="ECO:0000313" key="2">
    <source>
        <dbReference type="EMBL" id="MBB4659448.1"/>
    </source>
</evidence>
<dbReference type="AlphaFoldDB" id="A0A840I5L7"/>
<dbReference type="CDD" id="cd13671">
    <property type="entry name" value="PBP2_TRAP_SBP_like_3"/>
    <property type="match status" value="1"/>
</dbReference>
<dbReference type="GO" id="GO:0055085">
    <property type="term" value="P:transmembrane transport"/>
    <property type="evidence" value="ECO:0007669"/>
    <property type="project" value="InterPro"/>
</dbReference>
<dbReference type="PROSITE" id="PS51257">
    <property type="entry name" value="PROKAR_LIPOPROTEIN"/>
    <property type="match status" value="1"/>
</dbReference>
<dbReference type="GO" id="GO:0030288">
    <property type="term" value="C:outer membrane-bounded periplasmic space"/>
    <property type="evidence" value="ECO:0007669"/>
    <property type="project" value="InterPro"/>
</dbReference>
<dbReference type="InterPro" id="IPR004682">
    <property type="entry name" value="TRAP_DctP"/>
</dbReference>
<dbReference type="Proteomes" id="UP000563524">
    <property type="component" value="Unassembled WGS sequence"/>
</dbReference>
<gene>
    <name evidence="2" type="ORF">GGQ59_001985</name>
</gene>
<dbReference type="PIRSF" id="PIRSF006470">
    <property type="entry name" value="DctB"/>
    <property type="match status" value="1"/>
</dbReference>
<comment type="caution">
    <text evidence="2">The sequence shown here is derived from an EMBL/GenBank/DDBJ whole genome shotgun (WGS) entry which is preliminary data.</text>
</comment>
<dbReference type="EMBL" id="JACHOB010000004">
    <property type="protein sequence ID" value="MBB4659448.1"/>
    <property type="molecule type" value="Genomic_DNA"/>
</dbReference>
<dbReference type="Pfam" id="PF03480">
    <property type="entry name" value="DctP"/>
    <property type="match status" value="1"/>
</dbReference>
<protein>
    <submittedName>
        <fullName evidence="2">Tripartite ATP-independent transporter DctP family solute receptor</fullName>
    </submittedName>
</protein>
<name>A0A840I5L7_9PROT</name>
<dbReference type="InterPro" id="IPR018389">
    <property type="entry name" value="DctP_fam"/>
</dbReference>
<dbReference type="InterPro" id="IPR038404">
    <property type="entry name" value="TRAP_DctP_sf"/>
</dbReference>